<evidence type="ECO:0000313" key="1">
    <source>
        <dbReference type="EMBL" id="MFB9447162.1"/>
    </source>
</evidence>
<protein>
    <recommendedName>
        <fullName evidence="3">GNAT family N-acetyltransferase</fullName>
    </recommendedName>
</protein>
<dbReference type="Proteomes" id="UP001589608">
    <property type="component" value="Unassembled WGS sequence"/>
</dbReference>
<sequence>MDRARLAELLETHDDRFAAGRLAVLGGARFRIDDGSTPAPRLASIYARRDRHTRSRGMATLGFAAAVEALRAYGDRPVRLGAVEVDEPPYHFQLFLAADLTAVIACLGVDRSAPGA</sequence>
<proteinExistence type="predicted"/>
<evidence type="ECO:0008006" key="3">
    <source>
        <dbReference type="Google" id="ProtNLM"/>
    </source>
</evidence>
<accession>A0ABV5ME78</accession>
<reference evidence="1 2" key="1">
    <citation type="submission" date="2024-09" db="EMBL/GenBank/DDBJ databases">
        <authorList>
            <person name="Sun Q."/>
            <person name="Mori K."/>
        </authorList>
    </citation>
    <scope>NUCLEOTIDE SEQUENCE [LARGE SCALE GENOMIC DNA]</scope>
    <source>
        <strain evidence="1 2">JCM 3307</strain>
    </source>
</reference>
<dbReference type="EMBL" id="JBHMCA010000052">
    <property type="protein sequence ID" value="MFB9447162.1"/>
    <property type="molecule type" value="Genomic_DNA"/>
</dbReference>
<gene>
    <name evidence="1" type="ORF">ACFFTR_29070</name>
</gene>
<evidence type="ECO:0000313" key="2">
    <source>
        <dbReference type="Proteomes" id="UP001589608"/>
    </source>
</evidence>
<organism evidence="1 2">
    <name type="scientific">Dactylosporangium vinaceum</name>
    <dbReference type="NCBI Taxonomy" id="53362"/>
    <lineage>
        <taxon>Bacteria</taxon>
        <taxon>Bacillati</taxon>
        <taxon>Actinomycetota</taxon>
        <taxon>Actinomycetes</taxon>
        <taxon>Micromonosporales</taxon>
        <taxon>Micromonosporaceae</taxon>
        <taxon>Dactylosporangium</taxon>
    </lineage>
</organism>
<name>A0ABV5ME78_9ACTN</name>
<keyword evidence="2" id="KW-1185">Reference proteome</keyword>
<dbReference type="RefSeq" id="WP_223092578.1">
    <property type="nucleotide sequence ID" value="NZ_CP061913.1"/>
</dbReference>
<comment type="caution">
    <text evidence="1">The sequence shown here is derived from an EMBL/GenBank/DDBJ whole genome shotgun (WGS) entry which is preliminary data.</text>
</comment>